<dbReference type="EMBL" id="AOLO01000011">
    <property type="protein sequence ID" value="ELZ99629.1"/>
    <property type="molecule type" value="Genomic_DNA"/>
</dbReference>
<dbReference type="Proteomes" id="UP000299011">
    <property type="component" value="Chromosome"/>
</dbReference>
<evidence type="ECO:0000313" key="2">
    <source>
        <dbReference type="EMBL" id="AHZ23458.1"/>
    </source>
</evidence>
<dbReference type="AlphaFoldDB" id="M0IVX8"/>
<name>M0IVX8_HALMT</name>
<dbReference type="PATRIC" id="fig|523841.21.peg.2783"/>
<reference evidence="3 5" key="1">
    <citation type="journal article" date="2014" name="PLoS Genet.">
        <title>Phylogenetically driven sequencing of extremely halophilic archaea reveals strategies for static and dynamic osmo-response.</title>
        <authorList>
            <person name="Becker E.A."/>
            <person name="Seitzer P.M."/>
            <person name="Tritt A."/>
            <person name="Larsen D."/>
            <person name="Krusor M."/>
            <person name="Yao A.I."/>
            <person name="Wu D."/>
            <person name="Madern D."/>
            <person name="Eisen J.A."/>
            <person name="Darling A.E."/>
            <person name="Facciotti M.T."/>
        </authorList>
    </citation>
    <scope>NUCLEOTIDE SEQUENCE [LARGE SCALE GENOMIC DNA]</scope>
    <source>
        <strain evidence="3">ATCC 33500</strain>
        <strain evidence="5">ATCC 33500 / DSM 1411 / JCM 8866 / NBRC 14739 / NCIMB 2177 / R-4</strain>
    </source>
</reference>
<accession>M0IVX8</accession>
<dbReference type="EMBL" id="CP039139">
    <property type="protein sequence ID" value="QCQ76474.1"/>
    <property type="molecule type" value="Genomic_DNA"/>
</dbReference>
<reference evidence="4 7" key="3">
    <citation type="submission" date="2019-04" db="EMBL/GenBank/DDBJ databases">
        <title>Methylomes of two halophilic Archaea, Haloarcula marismortui and Haloferax mediterranei.</title>
        <authorList>
            <person name="DasSarma S."/>
            <person name="DasSarma P."/>
            <person name="DasSarma S."/>
            <person name="Fomenkov A."/>
            <person name="Vincze T."/>
            <person name="Anton B.P."/>
            <person name="Roberts R.J."/>
        </authorList>
    </citation>
    <scope>NUCLEOTIDE SEQUENCE [LARGE SCALE GENOMIC DNA]</scope>
    <source>
        <strain evidence="4">ATCC 33500</strain>
        <strain evidence="7">ATCC 33500 / DSM 1411 / JCM 8866 / NBRC 14739 / NCIMB 2177 / R-4</strain>
    </source>
</reference>
<evidence type="ECO:0000256" key="1">
    <source>
        <dbReference type="SAM" id="MobiDB-lite"/>
    </source>
</evidence>
<dbReference type="Proteomes" id="UP000011603">
    <property type="component" value="Unassembled WGS sequence"/>
</dbReference>
<evidence type="ECO:0000313" key="3">
    <source>
        <dbReference type="EMBL" id="ELZ99629.1"/>
    </source>
</evidence>
<evidence type="ECO:0000313" key="4">
    <source>
        <dbReference type="EMBL" id="QCQ76474.1"/>
    </source>
</evidence>
<dbReference type="Proteomes" id="UP000027075">
    <property type="component" value="Chromosome"/>
</dbReference>
<keyword evidence="5" id="KW-1185">Reference proteome</keyword>
<organism evidence="3 5">
    <name type="scientific">Haloferax mediterranei (strain ATCC 33500 / DSM 1411 / JCM 8866 / NBRC 14739 / NCIMB 2177 / R-4)</name>
    <name type="common">Halobacterium mediterranei</name>
    <dbReference type="NCBI Taxonomy" id="523841"/>
    <lineage>
        <taxon>Archaea</taxon>
        <taxon>Methanobacteriati</taxon>
        <taxon>Methanobacteriota</taxon>
        <taxon>Stenosarchaea group</taxon>
        <taxon>Halobacteria</taxon>
        <taxon>Halobacteriales</taxon>
        <taxon>Haloferacaceae</taxon>
        <taxon>Haloferax</taxon>
    </lineage>
</organism>
<proteinExistence type="predicted"/>
<feature type="compositionally biased region" description="Basic and acidic residues" evidence="1">
    <location>
        <begin position="51"/>
        <end position="60"/>
    </location>
</feature>
<feature type="compositionally biased region" description="Basic residues" evidence="1">
    <location>
        <begin position="69"/>
        <end position="78"/>
    </location>
</feature>
<dbReference type="GeneID" id="40157712"/>
<dbReference type="RefSeq" id="WP_004059806.1">
    <property type="nucleotide sequence ID" value="NC_017941.2"/>
</dbReference>
<sequence>MNRHFSDARYYFRRGFEHLYDGLTEETEPLRRRLMEMLGREEAEEAGPQTPRERVERGAREAATQGRQAVRKVRRRVR</sequence>
<reference evidence="2 6" key="2">
    <citation type="submission" date="2014-04" db="EMBL/GenBank/DDBJ databases">
        <title>Transcriptional profiles of Haloferax mediterranei on the basis of nitrogen availability.</title>
        <authorList>
            <person name="Bautista V."/>
        </authorList>
    </citation>
    <scope>NUCLEOTIDE SEQUENCE [LARGE SCALE GENOMIC DNA]</scope>
    <source>
        <strain evidence="2">ATCC 33500</strain>
        <strain evidence="6">ATCC 33500 / DSM 1411 / JCM 8866 / NBRC 14739 / NCIMB 2177 / R-4</strain>
    </source>
</reference>
<gene>
    <name evidence="2" type="ORF">BM92_12770</name>
    <name evidence="3" type="ORF">C439_13784</name>
    <name evidence="4" type="ORF">E6P09_14805</name>
</gene>
<feature type="region of interest" description="Disordered" evidence="1">
    <location>
        <begin position="40"/>
        <end position="78"/>
    </location>
</feature>
<evidence type="ECO:0000313" key="6">
    <source>
        <dbReference type="Proteomes" id="UP000027075"/>
    </source>
</evidence>
<protein>
    <submittedName>
        <fullName evidence="3">Uncharacterized protein</fullName>
    </submittedName>
</protein>
<evidence type="ECO:0000313" key="7">
    <source>
        <dbReference type="Proteomes" id="UP000299011"/>
    </source>
</evidence>
<dbReference type="EMBL" id="CP007551">
    <property type="protein sequence ID" value="AHZ23458.1"/>
    <property type="molecule type" value="Genomic_DNA"/>
</dbReference>
<evidence type="ECO:0000313" key="5">
    <source>
        <dbReference type="Proteomes" id="UP000011603"/>
    </source>
</evidence>